<sequence>MTTDNTFDFISNFTLLKKIIFRKKTLNFMIQASKKGFSSEFTCFQ</sequence>
<proteinExistence type="predicted"/>
<organism evidence="1 2">
    <name type="scientific">Enterococcus hermanniensis</name>
    <dbReference type="NCBI Taxonomy" id="249189"/>
    <lineage>
        <taxon>Bacteria</taxon>
        <taxon>Bacillati</taxon>
        <taxon>Bacillota</taxon>
        <taxon>Bacilli</taxon>
        <taxon>Lactobacillales</taxon>
        <taxon>Enterococcaceae</taxon>
        <taxon>Enterococcus</taxon>
    </lineage>
</organism>
<dbReference type="AlphaFoldDB" id="A0A1L8TRV9"/>
<evidence type="ECO:0000313" key="1">
    <source>
        <dbReference type="EMBL" id="OJG46918.1"/>
    </source>
</evidence>
<dbReference type="Proteomes" id="UP000182077">
    <property type="component" value="Unassembled WGS sequence"/>
</dbReference>
<reference evidence="1 2" key="1">
    <citation type="submission" date="2014-12" db="EMBL/GenBank/DDBJ databases">
        <title>Draft genome sequences of 29 type strains of Enterococci.</title>
        <authorList>
            <person name="Zhong Z."/>
            <person name="Sun Z."/>
            <person name="Liu W."/>
            <person name="Zhang W."/>
            <person name="Zhang H."/>
        </authorList>
    </citation>
    <scope>NUCLEOTIDE SEQUENCE [LARGE SCALE GENOMIC DNA]</scope>
    <source>
        <strain evidence="1 2">DSM 17122</strain>
    </source>
</reference>
<name>A0A1L8TRV9_9ENTE</name>
<keyword evidence="2" id="KW-1185">Reference proteome</keyword>
<protein>
    <submittedName>
        <fullName evidence="1">Uncharacterized protein</fullName>
    </submittedName>
</protein>
<dbReference type="STRING" id="249189.RV04_GL000165"/>
<comment type="caution">
    <text evidence="1">The sequence shown here is derived from an EMBL/GenBank/DDBJ whole genome shotgun (WGS) entry which is preliminary data.</text>
</comment>
<accession>A0A1L8TRV9</accession>
<gene>
    <name evidence="1" type="ORF">RV04_GL000165</name>
</gene>
<dbReference type="EMBL" id="JXKQ01000001">
    <property type="protein sequence ID" value="OJG46918.1"/>
    <property type="molecule type" value="Genomic_DNA"/>
</dbReference>
<evidence type="ECO:0000313" key="2">
    <source>
        <dbReference type="Proteomes" id="UP000182077"/>
    </source>
</evidence>